<dbReference type="InterPro" id="IPR017884">
    <property type="entry name" value="SANT_dom"/>
</dbReference>
<feature type="compositionally biased region" description="Low complexity" evidence="1">
    <location>
        <begin position="270"/>
        <end position="290"/>
    </location>
</feature>
<dbReference type="PANTHER" id="PTHR22929">
    <property type="entry name" value="RNA POLYMERASE III TRANSCRIPTION INITIATION FACTOR B"/>
    <property type="match status" value="1"/>
</dbReference>
<dbReference type="PROSITE" id="PS51293">
    <property type="entry name" value="SANT"/>
    <property type="match status" value="1"/>
</dbReference>
<evidence type="ECO:0000259" key="2">
    <source>
        <dbReference type="PROSITE" id="PS51293"/>
    </source>
</evidence>
<sequence length="619" mass="69009">MSSLTTIGVNKNKKKFGPTLKSKPRANRQSTNNKTAESSQASSSTSSSSQLNNKTIQHEPKKETREEELTEEEMAINMQLVDSPPVAPIPSVAATSHSSHRPNRPIPRVIAEPDDDDDESPPPSDVNHQSLFLTSGTEETEIGIKNEQLTPDNRIKSRLASKEVSIKHSPPSVDTSAVLSEDQPMSEQMTTEEQVPSEDHPTSEEVIVDVLSEEQAPSEDQTMVAVSSEEPSSSSTSTQPKRLARKKGKEIAKDSDASDFFEPRTKKPKITPISKPKKTSGISDGGSSSSKPKKTSSNKDSSSSSSNKPKKTGSSSSSSSNKATAVAISIGAPSSATPEPENKDGEFKKIPERRKNKTKDVYDFRLPENMKTLDDISEDPAKPEMLDKPMSFFTKDIDGVVSKAFKEMEMKRFEEIQKLEEAKQLSPEKLEEFKRKQEEEAEKKRKAEEERRAEEKRLREEKAQSVLKETSTAPQVRIVNGQIVLDTESLTVERSQAGGEIYEGDMEIVEESAMTRKVNSHTYGKRQPSSRWSAAETEAFYDLLSQFGTDFETISKAMPNRSRAQIRLKFNKEEKLHPEKITEYLITKRKPADLEKYKEIAGIEELEAVPDDFHEMQLV</sequence>
<feature type="compositionally biased region" description="Basic residues" evidence="1">
    <location>
        <begin position="11"/>
        <end position="26"/>
    </location>
</feature>
<dbReference type="Proteomes" id="UP000242381">
    <property type="component" value="Unassembled WGS sequence"/>
</dbReference>
<feature type="domain" description="SANT" evidence="2">
    <location>
        <begin position="527"/>
        <end position="578"/>
    </location>
</feature>
<feature type="compositionally biased region" description="Polar residues" evidence="1">
    <location>
        <begin position="172"/>
        <end position="194"/>
    </location>
</feature>
<dbReference type="OMA" id="HSETAQF"/>
<dbReference type="CDD" id="cd00167">
    <property type="entry name" value="SANT"/>
    <property type="match status" value="1"/>
</dbReference>
<evidence type="ECO:0000313" key="4">
    <source>
        <dbReference type="Proteomes" id="UP000242381"/>
    </source>
</evidence>
<feature type="compositionally biased region" description="Low complexity" evidence="1">
    <location>
        <begin position="35"/>
        <end position="50"/>
    </location>
</feature>
<proteinExistence type="predicted"/>
<dbReference type="EMBL" id="KV921347">
    <property type="protein sequence ID" value="ORE17747.1"/>
    <property type="molecule type" value="Genomic_DNA"/>
</dbReference>
<dbReference type="VEuPathDB" id="FungiDB:BCV72DRAFT_251835"/>
<protein>
    <recommendedName>
        <fullName evidence="2">SANT domain-containing protein</fullName>
    </recommendedName>
</protein>
<dbReference type="InterPro" id="IPR001005">
    <property type="entry name" value="SANT/Myb"/>
</dbReference>
<dbReference type="PANTHER" id="PTHR22929:SF0">
    <property type="entry name" value="TRANSCRIPTION FACTOR TFIIIB COMPONENT B'' HOMOLOG"/>
    <property type="match status" value="1"/>
</dbReference>
<reference evidence="3 4" key="1">
    <citation type="journal article" date="2016" name="Proc. Natl. Acad. Sci. U.S.A.">
        <title>Lipid metabolic changes in an early divergent fungus govern the establishment of a mutualistic symbiosis with endobacteria.</title>
        <authorList>
            <person name="Lastovetsky O.A."/>
            <person name="Gaspar M.L."/>
            <person name="Mondo S.J."/>
            <person name="LaButti K.M."/>
            <person name="Sandor L."/>
            <person name="Grigoriev I.V."/>
            <person name="Henry S.A."/>
            <person name="Pawlowska T.E."/>
        </authorList>
    </citation>
    <scope>NUCLEOTIDE SEQUENCE [LARGE SCALE GENOMIC DNA]</scope>
    <source>
        <strain evidence="3 4">ATCC 11559</strain>
    </source>
</reference>
<feature type="compositionally biased region" description="Basic and acidic residues" evidence="1">
    <location>
        <begin position="419"/>
        <end position="463"/>
    </location>
</feature>
<feature type="compositionally biased region" description="Low complexity" evidence="1">
    <location>
        <begin position="81"/>
        <end position="96"/>
    </location>
</feature>
<dbReference type="AlphaFoldDB" id="A0A1X0S0F7"/>
<dbReference type="Gene3D" id="1.10.10.60">
    <property type="entry name" value="Homeodomain-like"/>
    <property type="match status" value="1"/>
</dbReference>
<evidence type="ECO:0000313" key="3">
    <source>
        <dbReference type="EMBL" id="ORE17747.1"/>
    </source>
</evidence>
<dbReference type="InterPro" id="IPR039467">
    <property type="entry name" value="TFIIIB_B''_Myb"/>
</dbReference>
<feature type="compositionally biased region" description="Low complexity" evidence="1">
    <location>
        <begin position="227"/>
        <end position="238"/>
    </location>
</feature>
<name>A0A1X0S0F7_RHIZD</name>
<dbReference type="GO" id="GO:0000126">
    <property type="term" value="C:transcription factor TFIIIB complex"/>
    <property type="evidence" value="ECO:0007669"/>
    <property type="project" value="TreeGrafter"/>
</dbReference>
<feature type="compositionally biased region" description="Basic and acidic residues" evidence="1">
    <location>
        <begin position="340"/>
        <end position="350"/>
    </location>
</feature>
<dbReference type="SUPFAM" id="SSF46689">
    <property type="entry name" value="Homeodomain-like"/>
    <property type="match status" value="1"/>
</dbReference>
<feature type="compositionally biased region" description="Basic and acidic residues" evidence="1">
    <location>
        <begin position="249"/>
        <end position="265"/>
    </location>
</feature>
<organism evidence="3 4">
    <name type="scientific">Rhizopus microsporus</name>
    <dbReference type="NCBI Taxonomy" id="58291"/>
    <lineage>
        <taxon>Eukaryota</taxon>
        <taxon>Fungi</taxon>
        <taxon>Fungi incertae sedis</taxon>
        <taxon>Mucoromycota</taxon>
        <taxon>Mucoromycotina</taxon>
        <taxon>Mucoromycetes</taxon>
        <taxon>Mucorales</taxon>
        <taxon>Mucorineae</taxon>
        <taxon>Rhizopodaceae</taxon>
        <taxon>Rhizopus</taxon>
    </lineage>
</organism>
<accession>A0A1X0S0F7</accession>
<feature type="compositionally biased region" description="Basic and acidic residues" evidence="1">
    <location>
        <begin position="56"/>
        <end position="67"/>
    </location>
</feature>
<evidence type="ECO:0000256" key="1">
    <source>
        <dbReference type="SAM" id="MobiDB-lite"/>
    </source>
</evidence>
<dbReference type="InterPro" id="IPR009057">
    <property type="entry name" value="Homeodomain-like_sf"/>
</dbReference>
<dbReference type="SMART" id="SM00717">
    <property type="entry name" value="SANT"/>
    <property type="match status" value="1"/>
</dbReference>
<dbReference type="GO" id="GO:0001156">
    <property type="term" value="F:TFIIIC-class transcription factor complex binding"/>
    <property type="evidence" value="ECO:0007669"/>
    <property type="project" value="TreeGrafter"/>
</dbReference>
<dbReference type="GO" id="GO:0070898">
    <property type="term" value="P:RNA polymerase III preinitiation complex assembly"/>
    <property type="evidence" value="ECO:0007669"/>
    <property type="project" value="TreeGrafter"/>
</dbReference>
<gene>
    <name evidence="3" type="ORF">BCV71DRAFT_264478</name>
</gene>
<feature type="region of interest" description="Disordered" evidence="1">
    <location>
        <begin position="419"/>
        <end position="468"/>
    </location>
</feature>
<feature type="compositionally biased region" description="Polar residues" evidence="1">
    <location>
        <begin position="126"/>
        <end position="137"/>
    </location>
</feature>
<feature type="region of interest" description="Disordered" evidence="1">
    <location>
        <begin position="1"/>
        <end position="363"/>
    </location>
</feature>
<feature type="compositionally biased region" description="Low complexity" evidence="1">
    <location>
        <begin position="298"/>
        <end position="322"/>
    </location>
</feature>
<dbReference type="Pfam" id="PF15963">
    <property type="entry name" value="Myb_DNA-bind_7"/>
    <property type="match status" value="1"/>
</dbReference>